<evidence type="ECO:0000313" key="2">
    <source>
        <dbReference type="EMBL" id="KIO05308.1"/>
    </source>
</evidence>
<dbReference type="Proteomes" id="UP000054217">
    <property type="component" value="Unassembled WGS sequence"/>
</dbReference>
<dbReference type="Pfam" id="PF25459">
    <property type="entry name" value="AIM3_BBC1_C"/>
    <property type="match status" value="1"/>
</dbReference>
<dbReference type="EMBL" id="KN831967">
    <property type="protein sequence ID" value="KIO05308.1"/>
    <property type="molecule type" value="Genomic_DNA"/>
</dbReference>
<protein>
    <recommendedName>
        <fullName evidence="1">BBC1/AIM3 cysteine proteinase-fold domain-containing protein</fullName>
    </recommendedName>
</protein>
<dbReference type="HOGENOM" id="CLU_080462_1_0_1"/>
<evidence type="ECO:0000313" key="3">
    <source>
        <dbReference type="Proteomes" id="UP000054217"/>
    </source>
</evidence>
<dbReference type="AlphaFoldDB" id="A0A0C3J8E2"/>
<evidence type="ECO:0000259" key="1">
    <source>
        <dbReference type="Pfam" id="PF25459"/>
    </source>
</evidence>
<name>A0A0C3J8E2_PISTI</name>
<feature type="domain" description="BBC1/AIM3 cysteine proteinase-fold" evidence="1">
    <location>
        <begin position="3"/>
        <end position="153"/>
    </location>
</feature>
<reference evidence="3" key="2">
    <citation type="submission" date="2015-01" db="EMBL/GenBank/DDBJ databases">
        <title>Evolutionary Origins and Diversification of the Mycorrhizal Mutualists.</title>
        <authorList>
            <consortium name="DOE Joint Genome Institute"/>
            <consortium name="Mycorrhizal Genomics Consortium"/>
            <person name="Kohler A."/>
            <person name="Kuo A."/>
            <person name="Nagy L.G."/>
            <person name="Floudas D."/>
            <person name="Copeland A."/>
            <person name="Barry K.W."/>
            <person name="Cichocki N."/>
            <person name="Veneault-Fourrey C."/>
            <person name="LaButti K."/>
            <person name="Lindquist E.A."/>
            <person name="Lipzen A."/>
            <person name="Lundell T."/>
            <person name="Morin E."/>
            <person name="Murat C."/>
            <person name="Riley R."/>
            <person name="Ohm R."/>
            <person name="Sun H."/>
            <person name="Tunlid A."/>
            <person name="Henrissat B."/>
            <person name="Grigoriev I.V."/>
            <person name="Hibbett D.S."/>
            <person name="Martin F."/>
        </authorList>
    </citation>
    <scope>NUCLEOTIDE SEQUENCE [LARGE SCALE GENOMIC DNA]</scope>
    <source>
        <strain evidence="3">Marx 270</strain>
    </source>
</reference>
<keyword evidence="3" id="KW-1185">Reference proteome</keyword>
<reference evidence="2 3" key="1">
    <citation type="submission" date="2014-04" db="EMBL/GenBank/DDBJ databases">
        <authorList>
            <consortium name="DOE Joint Genome Institute"/>
            <person name="Kuo A."/>
            <person name="Kohler A."/>
            <person name="Costa M.D."/>
            <person name="Nagy L.G."/>
            <person name="Floudas D."/>
            <person name="Copeland A."/>
            <person name="Barry K.W."/>
            <person name="Cichocki N."/>
            <person name="Veneault-Fourrey C."/>
            <person name="LaButti K."/>
            <person name="Lindquist E.A."/>
            <person name="Lipzen A."/>
            <person name="Lundell T."/>
            <person name="Morin E."/>
            <person name="Murat C."/>
            <person name="Sun H."/>
            <person name="Tunlid A."/>
            <person name="Henrissat B."/>
            <person name="Grigoriev I.V."/>
            <person name="Hibbett D.S."/>
            <person name="Martin F."/>
            <person name="Nordberg H.P."/>
            <person name="Cantor M.N."/>
            <person name="Hua S.X."/>
        </authorList>
    </citation>
    <scope>NUCLEOTIDE SEQUENCE [LARGE SCALE GENOMIC DNA]</scope>
    <source>
        <strain evidence="2 3">Marx 270</strain>
    </source>
</reference>
<dbReference type="InterPro" id="IPR057402">
    <property type="entry name" value="AIM3_BBC1_C"/>
</dbReference>
<accession>A0A0C3J8E2</accession>
<dbReference type="STRING" id="870435.A0A0C3J8E2"/>
<dbReference type="OrthoDB" id="207120at2759"/>
<dbReference type="InParanoid" id="A0A0C3J8E2"/>
<proteinExistence type="predicted"/>
<sequence>MVVWGKIGVQVVEAASDLFEKSKRSLVGDGSYPGFVRAVLAQVPEALRSSDPEECGYVIYAQTGATVQRRVADIMPGDVIMFQDAKLKGHKNLHAYSQAVGMGEGGALVGIVHEFEAKKSKVRVWQANQHVGQQSVEIVSYRLEDLKSGQVKVGLD</sequence>
<gene>
    <name evidence="2" type="ORF">M404DRAFT_141195</name>
</gene>
<organism evidence="2 3">
    <name type="scientific">Pisolithus tinctorius Marx 270</name>
    <dbReference type="NCBI Taxonomy" id="870435"/>
    <lineage>
        <taxon>Eukaryota</taxon>
        <taxon>Fungi</taxon>
        <taxon>Dikarya</taxon>
        <taxon>Basidiomycota</taxon>
        <taxon>Agaricomycotina</taxon>
        <taxon>Agaricomycetes</taxon>
        <taxon>Agaricomycetidae</taxon>
        <taxon>Boletales</taxon>
        <taxon>Sclerodermatineae</taxon>
        <taxon>Pisolithaceae</taxon>
        <taxon>Pisolithus</taxon>
    </lineage>
</organism>